<feature type="region of interest" description="Disordered" evidence="1">
    <location>
        <begin position="64"/>
        <end position="96"/>
    </location>
</feature>
<dbReference type="EMBL" id="LFJN01000014">
    <property type="protein sequence ID" value="KPI39777.1"/>
    <property type="molecule type" value="Genomic_DNA"/>
</dbReference>
<organism evidence="2 3">
    <name type="scientific">Cyphellophora attinorum</name>
    <dbReference type="NCBI Taxonomy" id="1664694"/>
    <lineage>
        <taxon>Eukaryota</taxon>
        <taxon>Fungi</taxon>
        <taxon>Dikarya</taxon>
        <taxon>Ascomycota</taxon>
        <taxon>Pezizomycotina</taxon>
        <taxon>Eurotiomycetes</taxon>
        <taxon>Chaetothyriomycetidae</taxon>
        <taxon>Chaetothyriales</taxon>
        <taxon>Cyphellophoraceae</taxon>
        <taxon>Cyphellophora</taxon>
    </lineage>
</organism>
<sequence length="530" mass="61181">MIRFCEELPGPKRRSRREAELEKSARLSHAALVAYEKKRRKQSVYRTLDGQAPQRKPKVWASIQVQDDEEPPEIEESELTSLASDSRHSSSPANPSTVQWDHFDGLAPQHLPRYVRELIVESLSRSWPKALPHSSTMDMRRSVAQLMVGNPIVLHGFMTVMPYTSTRPLDEVMDRRIMMHRGQMIRMLREEIGASGEELLSDITILCIFIFVIMHGRIRTTPPYVSPYQETPLAVRQQRTQIRASIDWTQDNPHLDALNIAIARRGGLRGIHDAMLAGWVSYTDLWLSSIDWSRPLIWRAGYIDDTQAEFDKLELQTACCSSPLASGFQRSLAPDDSLLKGLRMAATVTTFLDKWTRKEQYDSSWDTLLKGRDLVQHVLLEEVRNPWLYLPDYTIDIFDSESIAHRYLIHIAALIYQDLVLFPTLPEPQTRPRLSARLRSALMAIDPAVEFFDRDITLWVTVMGSIAASETDRYWWIRRLRGLLIGRFDNVVASDFYEVRSELIQFLWWDFVCLPRVLDVWEGVFSGDPQ</sequence>
<feature type="region of interest" description="Disordered" evidence="1">
    <location>
        <begin position="1"/>
        <end position="23"/>
    </location>
</feature>
<dbReference type="VEuPathDB" id="FungiDB:AB675_3516"/>
<dbReference type="AlphaFoldDB" id="A0A0N1H3T8"/>
<feature type="compositionally biased region" description="Basic and acidic residues" evidence="1">
    <location>
        <begin position="1"/>
        <end position="10"/>
    </location>
</feature>
<evidence type="ECO:0000313" key="3">
    <source>
        <dbReference type="Proteomes" id="UP000038010"/>
    </source>
</evidence>
<comment type="caution">
    <text evidence="2">The sequence shown here is derived from an EMBL/GenBank/DDBJ whole genome shotgun (WGS) entry which is preliminary data.</text>
</comment>
<name>A0A0N1H3T8_9EURO</name>
<accession>A0A0N1H3T8</accession>
<feature type="region of interest" description="Disordered" evidence="1">
    <location>
        <begin position="39"/>
        <end position="58"/>
    </location>
</feature>
<proteinExistence type="predicted"/>
<keyword evidence="3" id="KW-1185">Reference proteome</keyword>
<evidence type="ECO:0000256" key="1">
    <source>
        <dbReference type="SAM" id="MobiDB-lite"/>
    </source>
</evidence>
<feature type="compositionally biased region" description="Acidic residues" evidence="1">
    <location>
        <begin position="66"/>
        <end position="78"/>
    </location>
</feature>
<gene>
    <name evidence="2" type="ORF">AB675_3516</name>
</gene>
<reference evidence="2 3" key="1">
    <citation type="submission" date="2015-06" db="EMBL/GenBank/DDBJ databases">
        <title>Draft genome of the ant-associated black yeast Phialophora attae CBS 131958.</title>
        <authorList>
            <person name="Moreno L.F."/>
            <person name="Stielow B.J."/>
            <person name="de Hoog S."/>
            <person name="Vicente V.A."/>
            <person name="Weiss V.A."/>
            <person name="de Vries M."/>
            <person name="Cruz L.M."/>
            <person name="Souza E.M."/>
        </authorList>
    </citation>
    <scope>NUCLEOTIDE SEQUENCE [LARGE SCALE GENOMIC DNA]</scope>
    <source>
        <strain evidence="2 3">CBS 131958</strain>
    </source>
</reference>
<dbReference type="PANTHER" id="PTHR37540">
    <property type="entry name" value="TRANSCRIPTION FACTOR (ACR-2), PUTATIVE-RELATED-RELATED"/>
    <property type="match status" value="1"/>
</dbReference>
<feature type="compositionally biased region" description="Polar residues" evidence="1">
    <location>
        <begin position="79"/>
        <end position="96"/>
    </location>
</feature>
<dbReference type="Proteomes" id="UP000038010">
    <property type="component" value="Unassembled WGS sequence"/>
</dbReference>
<evidence type="ECO:0000313" key="2">
    <source>
        <dbReference type="EMBL" id="KPI39777.1"/>
    </source>
</evidence>
<dbReference type="GeneID" id="28735453"/>
<dbReference type="RefSeq" id="XP_017999740.1">
    <property type="nucleotide sequence ID" value="XM_018143573.1"/>
</dbReference>
<protein>
    <submittedName>
        <fullName evidence="2">Uncharacterized protein</fullName>
    </submittedName>
</protein>
<dbReference type="PANTHER" id="PTHR37540:SF5">
    <property type="entry name" value="TRANSCRIPTION FACTOR DOMAIN-CONTAINING PROTEIN"/>
    <property type="match status" value="1"/>
</dbReference>